<keyword evidence="2" id="KW-1185">Reference proteome</keyword>
<name>A0A158ESL0_9BURK</name>
<gene>
    <name evidence="1" type="ORF">AWB66_00206</name>
</gene>
<dbReference type="EMBL" id="FCNZ02000001">
    <property type="protein sequence ID" value="SAL10554.1"/>
    <property type="molecule type" value="Genomic_DNA"/>
</dbReference>
<dbReference type="RefSeq" id="WP_087628400.1">
    <property type="nucleotide sequence ID" value="NZ_FCNZ02000001.1"/>
</dbReference>
<dbReference type="Proteomes" id="UP000054717">
    <property type="component" value="Unassembled WGS sequence"/>
</dbReference>
<evidence type="ECO:0000313" key="2">
    <source>
        <dbReference type="Proteomes" id="UP000054717"/>
    </source>
</evidence>
<dbReference type="AlphaFoldDB" id="A0A158ESL0"/>
<evidence type="ECO:0000313" key="1">
    <source>
        <dbReference type="EMBL" id="SAL10554.1"/>
    </source>
</evidence>
<dbReference type="STRING" id="326475.AWB66_00206"/>
<organism evidence="1 2">
    <name type="scientific">Caballeronia telluris</name>
    <dbReference type="NCBI Taxonomy" id="326475"/>
    <lineage>
        <taxon>Bacteria</taxon>
        <taxon>Pseudomonadati</taxon>
        <taxon>Pseudomonadota</taxon>
        <taxon>Betaproteobacteria</taxon>
        <taxon>Burkholderiales</taxon>
        <taxon>Burkholderiaceae</taxon>
        <taxon>Caballeronia</taxon>
    </lineage>
</organism>
<accession>A0A158ESL0</accession>
<sequence length="86" mass="9752">MLSTRVETSRLSELACKQRDVSAAVALLEQSIALKHRKIALIRYLHAQYLGAPLDERHHEYARRVAARLSHEALARVVLAARARVR</sequence>
<reference evidence="1" key="1">
    <citation type="submission" date="2016-01" db="EMBL/GenBank/DDBJ databases">
        <authorList>
            <person name="Peeters Charlotte."/>
        </authorList>
    </citation>
    <scope>NUCLEOTIDE SEQUENCE</scope>
    <source>
        <strain evidence="1">LMG 22936</strain>
    </source>
</reference>
<comment type="caution">
    <text evidence="1">The sequence shown here is derived from an EMBL/GenBank/DDBJ whole genome shotgun (WGS) entry which is preliminary data.</text>
</comment>
<protein>
    <submittedName>
        <fullName evidence="1">Uncharacterized protein</fullName>
    </submittedName>
</protein>
<proteinExistence type="predicted"/>